<evidence type="ECO:0000313" key="2">
    <source>
        <dbReference type="EMBL" id="CAJ1958828.1"/>
    </source>
</evidence>
<dbReference type="InterPro" id="IPR015797">
    <property type="entry name" value="NUDIX_hydrolase-like_dom_sf"/>
</dbReference>
<proteinExistence type="predicted"/>
<dbReference type="EMBL" id="CAKOGP040001980">
    <property type="protein sequence ID" value="CAJ1958828.1"/>
    <property type="molecule type" value="Genomic_DNA"/>
</dbReference>
<name>A0AAD2G021_9STRA</name>
<dbReference type="SUPFAM" id="SSF55811">
    <property type="entry name" value="Nudix"/>
    <property type="match status" value="1"/>
</dbReference>
<comment type="caution">
    <text evidence="2">The sequence shown here is derived from an EMBL/GenBank/DDBJ whole genome shotgun (WGS) entry which is preliminary data.</text>
</comment>
<keyword evidence="1" id="KW-0732">Signal</keyword>
<evidence type="ECO:0000256" key="1">
    <source>
        <dbReference type="SAM" id="SignalP"/>
    </source>
</evidence>
<protein>
    <recommendedName>
        <fullName evidence="4">Nudix hydrolase domain-containing protein</fullName>
    </recommendedName>
</protein>
<feature type="signal peptide" evidence="1">
    <location>
        <begin position="1"/>
        <end position="23"/>
    </location>
</feature>
<evidence type="ECO:0000313" key="3">
    <source>
        <dbReference type="Proteomes" id="UP001295423"/>
    </source>
</evidence>
<dbReference type="Gene3D" id="3.90.79.10">
    <property type="entry name" value="Nucleoside Triphosphate Pyrophosphohydrolase"/>
    <property type="match status" value="1"/>
</dbReference>
<reference evidence="2" key="1">
    <citation type="submission" date="2023-08" db="EMBL/GenBank/DDBJ databases">
        <authorList>
            <person name="Audoor S."/>
            <person name="Bilcke G."/>
        </authorList>
    </citation>
    <scope>NUCLEOTIDE SEQUENCE</scope>
</reference>
<organism evidence="2 3">
    <name type="scientific">Cylindrotheca closterium</name>
    <dbReference type="NCBI Taxonomy" id="2856"/>
    <lineage>
        <taxon>Eukaryota</taxon>
        <taxon>Sar</taxon>
        <taxon>Stramenopiles</taxon>
        <taxon>Ochrophyta</taxon>
        <taxon>Bacillariophyta</taxon>
        <taxon>Bacillariophyceae</taxon>
        <taxon>Bacillariophycidae</taxon>
        <taxon>Bacillariales</taxon>
        <taxon>Bacillariaceae</taxon>
        <taxon>Cylindrotheca</taxon>
    </lineage>
</organism>
<sequence length="249" mass="27259">MRILSSPILFIIVSFLANCVIQAFCTIPPSLPASKKCGESIQTKNTLQLRGGSEDGDEESSSSFEILDEKIAYSGWRTIVQRKVKMRNGKVVDFDLVGVKTGDAAVLVFAFDTKTKTATLIREYMPASHKVLWGVGAGLIEEKHGHDAYLAAQHELEEECHLTGGEWIPLTNAATAMDKYALTNIHAYLVLNPEPAINPKPLDDEEDIEIVPGVAIGEIMEYIANGEMNLVGGWGCMLAISKLRELNLI</sequence>
<feature type="chain" id="PRO_5042270064" description="Nudix hydrolase domain-containing protein" evidence="1">
    <location>
        <begin position="24"/>
        <end position="249"/>
    </location>
</feature>
<dbReference type="AlphaFoldDB" id="A0AAD2G021"/>
<accession>A0AAD2G021</accession>
<keyword evidence="3" id="KW-1185">Reference proteome</keyword>
<dbReference type="Proteomes" id="UP001295423">
    <property type="component" value="Unassembled WGS sequence"/>
</dbReference>
<evidence type="ECO:0008006" key="4">
    <source>
        <dbReference type="Google" id="ProtNLM"/>
    </source>
</evidence>
<gene>
    <name evidence="2" type="ORF">CYCCA115_LOCUS17371</name>
</gene>